<evidence type="ECO:0000313" key="2">
    <source>
        <dbReference type="EMBL" id="MCS0606909.1"/>
    </source>
</evidence>
<feature type="signal peptide" evidence="1">
    <location>
        <begin position="1"/>
        <end position="16"/>
    </location>
</feature>
<feature type="chain" id="PRO_5047293645" description="Alpha/beta hydrolase" evidence="1">
    <location>
        <begin position="17"/>
        <end position="372"/>
    </location>
</feature>
<name>A0ABT2BEG3_9BURK</name>
<evidence type="ECO:0000256" key="1">
    <source>
        <dbReference type="SAM" id="SignalP"/>
    </source>
</evidence>
<comment type="caution">
    <text evidence="2">The sequence shown here is derived from an EMBL/GenBank/DDBJ whole genome shotgun (WGS) entry which is preliminary data.</text>
</comment>
<accession>A0ABT2BEG3</accession>
<dbReference type="PROSITE" id="PS51257">
    <property type="entry name" value="PROKAR_LIPOPROTEIN"/>
    <property type="match status" value="1"/>
</dbReference>
<evidence type="ECO:0008006" key="4">
    <source>
        <dbReference type="Google" id="ProtNLM"/>
    </source>
</evidence>
<reference evidence="2 3" key="1">
    <citation type="submission" date="2022-08" db="EMBL/GenBank/DDBJ databases">
        <title>Reclassification of Massilia species as members of the genera Telluria, Duganella, Pseudoduganella, Mokoshia gen. nov. and Zemynaea gen. nov. using orthogonal and non-orthogonal genome-based approaches.</title>
        <authorList>
            <person name="Bowman J.P."/>
        </authorList>
    </citation>
    <scope>NUCLEOTIDE SEQUENCE [LARGE SCALE GENOMIC DNA]</scope>
    <source>
        <strain evidence="2 3">JCM 31607</strain>
    </source>
</reference>
<dbReference type="EMBL" id="JANUGV010000001">
    <property type="protein sequence ID" value="MCS0606909.1"/>
    <property type="molecule type" value="Genomic_DNA"/>
</dbReference>
<organism evidence="2 3">
    <name type="scientific">Massilia solisilvae</name>
    <dbReference type="NCBI Taxonomy" id="1811225"/>
    <lineage>
        <taxon>Bacteria</taxon>
        <taxon>Pseudomonadati</taxon>
        <taxon>Pseudomonadota</taxon>
        <taxon>Betaproteobacteria</taxon>
        <taxon>Burkholderiales</taxon>
        <taxon>Oxalobacteraceae</taxon>
        <taxon>Telluria group</taxon>
        <taxon>Massilia</taxon>
    </lineage>
</organism>
<keyword evidence="1" id="KW-0732">Signal</keyword>
<proteinExistence type="predicted"/>
<dbReference type="RefSeq" id="WP_258854700.1">
    <property type="nucleotide sequence ID" value="NZ_JANUGV010000001.1"/>
</dbReference>
<protein>
    <recommendedName>
        <fullName evidence="4">Alpha/beta hydrolase</fullName>
    </recommendedName>
</protein>
<sequence>MRLHAVVMTAGFTLMAACSTPYNSPVVVRDSTPFPGIANVIQQDAARPVDVVLVHGMCTHDAAWAHATMDNITRTIRTNTGTEPDQAALAAASQIQVVERSDKTAGGLVNFHTLLWSPMSATLKQQLAYDKTGKPTDCGKDEACRPKRAHYNGLLKDTLLNDCLSDAMIYQGQSHVYIKQSMIDAVAKVLEGTEQRSGQAPGPLIVVAESLGSKLLFDALSDMLRPEAPAHLHELGQRAAQRMAIVFMVGNQLPILGLAEQTLAPGATNFGPPDALQRFLTLRRAGQQSPKRENLSKLAVVAFTDPNDLLSYQLMPTRYAGPDVTIADVLVSNSSTWFGLLEDPFGAHLDYLKNPDVGGMIACGWPRSKACN</sequence>
<gene>
    <name evidence="2" type="ORF">NX773_01865</name>
</gene>
<keyword evidence="3" id="KW-1185">Reference proteome</keyword>
<dbReference type="Proteomes" id="UP001205861">
    <property type="component" value="Unassembled WGS sequence"/>
</dbReference>
<evidence type="ECO:0000313" key="3">
    <source>
        <dbReference type="Proteomes" id="UP001205861"/>
    </source>
</evidence>